<comment type="pathway">
    <text evidence="2">Lipid metabolism; butanoate metabolism.</text>
</comment>
<dbReference type="Pfam" id="PF00725">
    <property type="entry name" value="3HCDH"/>
    <property type="match status" value="1"/>
</dbReference>
<dbReference type="GO" id="GO:0003857">
    <property type="term" value="F:(3S)-3-hydroxyacyl-CoA dehydrogenase (NAD+) activity"/>
    <property type="evidence" value="ECO:0007669"/>
    <property type="project" value="UniProtKB-EC"/>
</dbReference>
<evidence type="ECO:0000256" key="6">
    <source>
        <dbReference type="ARBA" id="ARBA00023098"/>
    </source>
</evidence>
<dbReference type="AlphaFoldDB" id="A0A1Z5H3R4"/>
<dbReference type="InterPro" id="IPR006108">
    <property type="entry name" value="3HC_DH_C"/>
</dbReference>
<evidence type="ECO:0000256" key="3">
    <source>
        <dbReference type="ARBA" id="ARBA00022832"/>
    </source>
</evidence>
<dbReference type="EMBL" id="BCMG01000001">
    <property type="protein sequence ID" value="GAT17940.1"/>
    <property type="molecule type" value="Genomic_DNA"/>
</dbReference>
<evidence type="ECO:0000256" key="8">
    <source>
        <dbReference type="PIRSR" id="PIRSR000105-1"/>
    </source>
</evidence>
<name>A0A1Z5H3R4_9LACO</name>
<organism evidence="11 12">
    <name type="scientific">Secundilactobacillus silagei JCM 19001</name>
    <dbReference type="NCBI Taxonomy" id="1302250"/>
    <lineage>
        <taxon>Bacteria</taxon>
        <taxon>Bacillati</taxon>
        <taxon>Bacillota</taxon>
        <taxon>Bacilli</taxon>
        <taxon>Lactobacillales</taxon>
        <taxon>Lactobacillaceae</taxon>
        <taxon>Secundilactobacillus</taxon>
    </lineage>
</organism>
<comment type="caution">
    <text evidence="11">The sequence shown here is derived from an EMBL/GenBank/DDBJ whole genome shotgun (WGS) entry which is preliminary data.</text>
</comment>
<dbReference type="NCBIfam" id="NF006143">
    <property type="entry name" value="PRK08293.1"/>
    <property type="match status" value="1"/>
</dbReference>
<keyword evidence="6" id="KW-0443">Lipid metabolism</keyword>
<dbReference type="InterPro" id="IPR052242">
    <property type="entry name" value="Mito_3-hydroxyacyl-CoA_DH"/>
</dbReference>
<comment type="catalytic activity">
    <reaction evidence="7">
        <text>a (3S)-3-hydroxyacyl-CoA + NAD(+) = a 3-oxoacyl-CoA + NADH + H(+)</text>
        <dbReference type="Rhea" id="RHEA:22432"/>
        <dbReference type="ChEBI" id="CHEBI:15378"/>
        <dbReference type="ChEBI" id="CHEBI:57318"/>
        <dbReference type="ChEBI" id="CHEBI:57540"/>
        <dbReference type="ChEBI" id="CHEBI:57945"/>
        <dbReference type="ChEBI" id="CHEBI:90726"/>
        <dbReference type="EC" id="1.1.1.35"/>
    </reaction>
</comment>
<dbReference type="Proteomes" id="UP000198402">
    <property type="component" value="Unassembled WGS sequence"/>
</dbReference>
<evidence type="ECO:0000256" key="7">
    <source>
        <dbReference type="ARBA" id="ARBA00049556"/>
    </source>
</evidence>
<gene>
    <name evidence="11" type="ORF">IWT126_00197</name>
</gene>
<dbReference type="Gene3D" id="3.40.50.720">
    <property type="entry name" value="NAD(P)-binding Rossmann-like Domain"/>
    <property type="match status" value="1"/>
</dbReference>
<proteinExistence type="predicted"/>
<evidence type="ECO:0000256" key="4">
    <source>
        <dbReference type="ARBA" id="ARBA00023002"/>
    </source>
</evidence>
<dbReference type="InterPro" id="IPR013328">
    <property type="entry name" value="6PGD_dom2"/>
</dbReference>
<accession>A0A1Z5H3R4</accession>
<keyword evidence="4" id="KW-0560">Oxidoreductase</keyword>
<dbReference type="OrthoDB" id="9771883at2"/>
<keyword evidence="12" id="KW-1185">Reference proteome</keyword>
<sequence>MTIKNVTVAGGGVLGSQIAYQTAFSGFAVTLYGRRDSSIQAAKGRIEQLRPAYLHDLQISDAQFDAGLANISYETDLNAAVAKADLIIESLPENLTTKQNFYETIADAAPKATIFASNSSTMLPSQFAKFTGRPAQFLNMHFANHIWVMNTAEIMGTKQTSTDTYQTIVQFARNIKMVPIEVKKEQPGYVLNSMLTPLMVAGMSLWAKGVADPMTIDKTWMIATGAPMGPFAIIDMIGLRTAISVPLAQAGDEDGQIAATITAKLKERLAENKLGAESGEGFYHYPNPEFQQKSFLS</sequence>
<protein>
    <submittedName>
        <fullName evidence="11">3-hydroxybutyryl-CoA dehydrogenase</fullName>
    </submittedName>
</protein>
<feature type="site" description="Important for catalytic activity" evidence="8">
    <location>
        <position position="141"/>
    </location>
</feature>
<dbReference type="PIRSF" id="PIRSF000105">
    <property type="entry name" value="HCDH"/>
    <property type="match status" value="1"/>
</dbReference>
<comment type="pathway">
    <text evidence="1">Lipid metabolism; fatty acid beta-oxidation.</text>
</comment>
<feature type="domain" description="3-hydroxyacyl-CoA dehydrogenase C-terminal" evidence="9">
    <location>
        <begin position="188"/>
        <end position="285"/>
    </location>
</feature>
<evidence type="ECO:0000259" key="10">
    <source>
        <dbReference type="Pfam" id="PF02737"/>
    </source>
</evidence>
<keyword evidence="5" id="KW-0520">NAD</keyword>
<dbReference type="Pfam" id="PF02737">
    <property type="entry name" value="3HCDH_N"/>
    <property type="match status" value="1"/>
</dbReference>
<dbReference type="PANTHER" id="PTHR43561:SF3">
    <property type="entry name" value="HYDROXYACYL-COENZYME A DEHYDROGENASE, MITOCHONDRIAL"/>
    <property type="match status" value="1"/>
</dbReference>
<dbReference type="SUPFAM" id="SSF48179">
    <property type="entry name" value="6-phosphogluconate dehydrogenase C-terminal domain-like"/>
    <property type="match status" value="1"/>
</dbReference>
<dbReference type="STRING" id="1302250.GCA_001313225_00288"/>
<dbReference type="RefSeq" id="WP_054653799.1">
    <property type="nucleotide sequence ID" value="NZ_BBFL01000001.1"/>
</dbReference>
<dbReference type="Gene3D" id="1.10.1040.10">
    <property type="entry name" value="N-(1-d-carboxylethyl)-l-norvaline Dehydrogenase, domain 2"/>
    <property type="match status" value="1"/>
</dbReference>
<evidence type="ECO:0000256" key="5">
    <source>
        <dbReference type="ARBA" id="ARBA00023027"/>
    </source>
</evidence>
<dbReference type="SUPFAM" id="SSF51735">
    <property type="entry name" value="NAD(P)-binding Rossmann-fold domains"/>
    <property type="match status" value="1"/>
</dbReference>
<feature type="domain" description="3-hydroxyacyl-CoA dehydrogenase NAD binding" evidence="10">
    <location>
        <begin position="5"/>
        <end position="183"/>
    </location>
</feature>
<dbReference type="InterPro" id="IPR008927">
    <property type="entry name" value="6-PGluconate_DH-like_C_sf"/>
</dbReference>
<dbReference type="PANTHER" id="PTHR43561">
    <property type="match status" value="1"/>
</dbReference>
<reference evidence="11 12" key="1">
    <citation type="submission" date="2015-11" db="EMBL/GenBank/DDBJ databases">
        <title>Draft genome sequences of new species of the genus Lactobacillus isolated from orchardgrass silage.</title>
        <authorList>
            <person name="Tohno M."/>
            <person name="Tanizawa Y."/>
            <person name="Arita M."/>
        </authorList>
    </citation>
    <scope>NUCLEOTIDE SEQUENCE [LARGE SCALE GENOMIC DNA]</scope>
    <source>
        <strain evidence="11 12">IWT126</strain>
    </source>
</reference>
<evidence type="ECO:0000256" key="1">
    <source>
        <dbReference type="ARBA" id="ARBA00005005"/>
    </source>
</evidence>
<dbReference type="InterPro" id="IPR036291">
    <property type="entry name" value="NAD(P)-bd_dom_sf"/>
</dbReference>
<dbReference type="GO" id="GO:0070403">
    <property type="term" value="F:NAD+ binding"/>
    <property type="evidence" value="ECO:0007669"/>
    <property type="project" value="InterPro"/>
</dbReference>
<evidence type="ECO:0000313" key="12">
    <source>
        <dbReference type="Proteomes" id="UP000198402"/>
    </source>
</evidence>
<keyword evidence="3" id="KW-0276">Fatty acid metabolism</keyword>
<evidence type="ECO:0000313" key="11">
    <source>
        <dbReference type="EMBL" id="GAT17940.1"/>
    </source>
</evidence>
<dbReference type="InterPro" id="IPR022694">
    <property type="entry name" value="3-OHacyl-CoA_DH"/>
</dbReference>
<evidence type="ECO:0000259" key="9">
    <source>
        <dbReference type="Pfam" id="PF00725"/>
    </source>
</evidence>
<dbReference type="GO" id="GO:0006635">
    <property type="term" value="P:fatty acid beta-oxidation"/>
    <property type="evidence" value="ECO:0007669"/>
    <property type="project" value="TreeGrafter"/>
</dbReference>
<dbReference type="InterPro" id="IPR006176">
    <property type="entry name" value="3-OHacyl-CoA_DH_NAD-bd"/>
</dbReference>
<evidence type="ECO:0000256" key="2">
    <source>
        <dbReference type="ARBA" id="ARBA00005086"/>
    </source>
</evidence>